<evidence type="ECO:0000313" key="2">
    <source>
        <dbReference type="Proteomes" id="UP000581447"/>
    </source>
</evidence>
<dbReference type="AlphaFoldDB" id="A0A840B1J9"/>
<dbReference type="Proteomes" id="UP000581447">
    <property type="component" value="Unassembled WGS sequence"/>
</dbReference>
<reference evidence="1 2" key="1">
    <citation type="submission" date="2020-08" db="EMBL/GenBank/DDBJ databases">
        <title>Genomic Encyclopedia of Type Strains, Phase IV (KMG-IV): sequencing the most valuable type-strain genomes for metagenomic binning, comparative biology and taxonomic classification.</title>
        <authorList>
            <person name="Goeker M."/>
        </authorList>
    </citation>
    <scope>NUCLEOTIDE SEQUENCE [LARGE SCALE GENOMIC DNA]</scope>
    <source>
        <strain evidence="1 2">DSM 29050</strain>
    </source>
</reference>
<dbReference type="Gene3D" id="1.20.120.160">
    <property type="entry name" value="HPT domain"/>
    <property type="match status" value="1"/>
</dbReference>
<name>A0A840B1J9_9SPHN</name>
<protein>
    <recommendedName>
        <fullName evidence="3">Hpt domain-containing protein</fullName>
    </recommendedName>
</protein>
<dbReference type="GO" id="GO:0000160">
    <property type="term" value="P:phosphorelay signal transduction system"/>
    <property type="evidence" value="ECO:0007669"/>
    <property type="project" value="InterPro"/>
</dbReference>
<gene>
    <name evidence="1" type="ORF">GGR91_000992</name>
</gene>
<evidence type="ECO:0008006" key="3">
    <source>
        <dbReference type="Google" id="ProtNLM"/>
    </source>
</evidence>
<comment type="caution">
    <text evidence="1">The sequence shown here is derived from an EMBL/GenBank/DDBJ whole genome shotgun (WGS) entry which is preliminary data.</text>
</comment>
<dbReference type="RefSeq" id="WP_183940642.1">
    <property type="nucleotide sequence ID" value="NZ_BAABBG010000023.1"/>
</dbReference>
<evidence type="ECO:0000313" key="1">
    <source>
        <dbReference type="EMBL" id="MBB3942770.1"/>
    </source>
</evidence>
<accession>A0A840B1J9</accession>
<dbReference type="InterPro" id="IPR036641">
    <property type="entry name" value="HPT_dom_sf"/>
</dbReference>
<dbReference type="SUPFAM" id="SSF47226">
    <property type="entry name" value="Histidine-containing phosphotransfer domain, HPT domain"/>
    <property type="match status" value="1"/>
</dbReference>
<sequence>MSMDYGAFDTALKAAVGDDASLIAELRVSFVESAKRQISLLSRSRCDANWQYSSWRLKSLAASFGAIHLMTLADEASEGAPGDTDVIRKLNNAIFDIEHFIVQ</sequence>
<keyword evidence="2" id="KW-1185">Reference proteome</keyword>
<organism evidence="1 2">
    <name type="scientific">Sphingorhabdus rigui</name>
    <dbReference type="NCBI Taxonomy" id="1282858"/>
    <lineage>
        <taxon>Bacteria</taxon>
        <taxon>Pseudomonadati</taxon>
        <taxon>Pseudomonadota</taxon>
        <taxon>Alphaproteobacteria</taxon>
        <taxon>Sphingomonadales</taxon>
        <taxon>Sphingomonadaceae</taxon>
        <taxon>Sphingorhabdus</taxon>
    </lineage>
</organism>
<proteinExistence type="predicted"/>
<dbReference type="EMBL" id="JACIEA010000001">
    <property type="protein sequence ID" value="MBB3942770.1"/>
    <property type="molecule type" value="Genomic_DNA"/>
</dbReference>